<keyword evidence="1" id="KW-1133">Transmembrane helix</keyword>
<feature type="transmembrane region" description="Helical" evidence="1">
    <location>
        <begin position="509"/>
        <end position="525"/>
    </location>
</feature>
<dbReference type="RefSeq" id="XP_048137535.1">
    <property type="nucleotide sequence ID" value="XM_048281578.1"/>
</dbReference>
<dbReference type="InterPro" id="IPR041516">
    <property type="entry name" value="LACTB2_WH"/>
</dbReference>
<feature type="transmembrane region" description="Helical" evidence="1">
    <location>
        <begin position="485"/>
        <end position="502"/>
    </location>
</feature>
<evidence type="ECO:0000313" key="4">
    <source>
        <dbReference type="RefSeq" id="XP_048137535.1"/>
    </source>
</evidence>
<dbReference type="Gene3D" id="1.10.10.10">
    <property type="entry name" value="Winged helix-like DNA-binding domain superfamily/Winged helix DNA-binding domain"/>
    <property type="match status" value="1"/>
</dbReference>
<dbReference type="InterPro" id="IPR036388">
    <property type="entry name" value="WH-like_DNA-bd_sf"/>
</dbReference>
<dbReference type="Proteomes" id="UP000827889">
    <property type="component" value="Chromosome 6"/>
</dbReference>
<keyword evidence="3" id="KW-1185">Reference proteome</keyword>
<dbReference type="PANTHER" id="PTHR23131:SF0">
    <property type="entry name" value="ENDORIBONUCLEASE LACTB2"/>
    <property type="match status" value="1"/>
</dbReference>
<dbReference type="GeneID" id="115728478"/>
<dbReference type="PANTHER" id="PTHR23131">
    <property type="entry name" value="ENDORIBONUCLEASE LACTB2"/>
    <property type="match status" value="1"/>
</dbReference>
<keyword evidence="1" id="KW-0812">Transmembrane</keyword>
<sequence length="533" mass="58980">MATHTLAVVLRSSTAGPQFLLAKQRRPPKFGDEEYDAYVDSDLWDLPSAPLRPLAGRPGELHARIGDAAACSEKVDLGRFDVDSAIVEVLGELGLGFVGLEVSDVGEWRFFKYVEEAEFGPGLPVNTVFIEGKLISGDCNLPESCKWMSVGSCLGWLVDVKPSSDRVGPLTVLGLINDSMPQSKFKVPSTLIYQEYPPGVVIVPMGSRTAKPFRTTNLVVFAPASGSDECGEGSFIMSGDALIVDPGCRSQHHEELEKIVAALPRKLIVFVTHHHHDHIEGLSVIQRCNSDATLLAHKNTISRIQKDVWSLGSTPVSGAEDIWIGGERLTIIFAPGHTDGHMALLHSSTHSLIVGDHCLGQGSSILDVDSGGNIIDYFQSTYKFMELSPHALIPMHGRVNLWPKHMLCGYLKNRRKREESILKAIEGGAHTLFDIIANVYSGVDRSFWLIASHNVRVHVDHLSQQEKLPKDFSIQKFQRSCKLQFFIRWLWTYFIYLLLVRCRKLSKSTFIVSGLIAGFASIYLFKRSSLSNS</sequence>
<evidence type="ECO:0000256" key="1">
    <source>
        <dbReference type="SAM" id="Phobius"/>
    </source>
</evidence>
<keyword evidence="1" id="KW-0472">Membrane</keyword>
<protein>
    <submittedName>
        <fullName evidence="4">Uncharacterized protein LOC115728478 isoform X1</fullName>
    </submittedName>
</protein>
<dbReference type="SUPFAM" id="SSF56281">
    <property type="entry name" value="Metallo-hydrolase/oxidoreductase"/>
    <property type="match status" value="1"/>
</dbReference>
<evidence type="ECO:0000259" key="2">
    <source>
        <dbReference type="SMART" id="SM00849"/>
    </source>
</evidence>
<accession>A0ABM3HLQ8</accession>
<dbReference type="InterPro" id="IPR036866">
    <property type="entry name" value="RibonucZ/Hydroxyglut_hydro"/>
</dbReference>
<dbReference type="Pfam" id="PF17778">
    <property type="entry name" value="WHD_BLACT"/>
    <property type="match status" value="1"/>
</dbReference>
<dbReference type="Pfam" id="PF00753">
    <property type="entry name" value="Lactamase_B"/>
    <property type="match status" value="1"/>
</dbReference>
<gene>
    <name evidence="4" type="primary">LOC115728478</name>
</gene>
<dbReference type="InterPro" id="IPR050662">
    <property type="entry name" value="Sec-metab_biosynth-thioest"/>
</dbReference>
<feature type="domain" description="Metallo-beta-lactamase" evidence="2">
    <location>
        <begin position="231"/>
        <end position="396"/>
    </location>
</feature>
<evidence type="ECO:0000313" key="3">
    <source>
        <dbReference type="Proteomes" id="UP000827889"/>
    </source>
</evidence>
<dbReference type="Gene3D" id="3.60.15.10">
    <property type="entry name" value="Ribonuclease Z/Hydroxyacylglutathione hydrolase-like"/>
    <property type="match status" value="1"/>
</dbReference>
<organism evidence="3 4">
    <name type="scientific">Rhodamnia argentea</name>
    <dbReference type="NCBI Taxonomy" id="178133"/>
    <lineage>
        <taxon>Eukaryota</taxon>
        <taxon>Viridiplantae</taxon>
        <taxon>Streptophyta</taxon>
        <taxon>Embryophyta</taxon>
        <taxon>Tracheophyta</taxon>
        <taxon>Spermatophyta</taxon>
        <taxon>Magnoliopsida</taxon>
        <taxon>eudicotyledons</taxon>
        <taxon>Gunneridae</taxon>
        <taxon>Pentapetalae</taxon>
        <taxon>rosids</taxon>
        <taxon>malvids</taxon>
        <taxon>Myrtales</taxon>
        <taxon>Myrtaceae</taxon>
        <taxon>Myrtoideae</taxon>
        <taxon>Myrteae</taxon>
        <taxon>Australasian group</taxon>
        <taxon>Rhodamnia</taxon>
    </lineage>
</organism>
<name>A0ABM3HLQ8_9MYRT</name>
<proteinExistence type="predicted"/>
<reference evidence="4" key="1">
    <citation type="submission" date="2025-08" db="UniProtKB">
        <authorList>
            <consortium name="RefSeq"/>
        </authorList>
    </citation>
    <scope>IDENTIFICATION</scope>
    <source>
        <tissue evidence="4">Leaf</tissue>
    </source>
</reference>
<dbReference type="SMART" id="SM00849">
    <property type="entry name" value="Lactamase_B"/>
    <property type="match status" value="1"/>
</dbReference>
<dbReference type="InterPro" id="IPR001279">
    <property type="entry name" value="Metallo-B-lactamas"/>
</dbReference>